<dbReference type="InterPro" id="IPR003593">
    <property type="entry name" value="AAA+_ATPase"/>
</dbReference>
<sequence>MIRIQELEKSFRLQGQTLPILKIDEWSVAPKERVALIGPSGSGKSTLLHIIGGVIPADQGEVVIDGHPIAAWQESKRDAFRARHIGYIFQDFHLIPSLTARQNVELVLDGSRKPSSRKSLIDDWFERVGLLDRMNHLPSELSRGQQQRVAMIRALINRPPVVLADEPTGSLDWETASSVMELLLSLCAQERLTLLTVTHDLHLAQQFPRIVNMTDINLLIAAKPQGSGRAAV</sequence>
<evidence type="ECO:0000256" key="1">
    <source>
        <dbReference type="ARBA" id="ARBA00022448"/>
    </source>
</evidence>
<dbReference type="RefSeq" id="WP_341413458.1">
    <property type="nucleotide sequence ID" value="NZ_JBBPCC010000001.1"/>
</dbReference>
<reference evidence="5 6" key="1">
    <citation type="submission" date="2024-04" db="EMBL/GenBank/DDBJ databases">
        <title>draft genome sequnece of Paenibacillus filicis.</title>
        <authorList>
            <person name="Kim D.-U."/>
        </authorList>
    </citation>
    <scope>NUCLEOTIDE SEQUENCE [LARGE SCALE GENOMIC DNA]</scope>
    <source>
        <strain evidence="5 6">KACC14197</strain>
    </source>
</reference>
<evidence type="ECO:0000313" key="5">
    <source>
        <dbReference type="EMBL" id="MEK8126399.1"/>
    </source>
</evidence>
<name>A0ABU9DC39_9BACL</name>
<dbReference type="PANTHER" id="PTHR24220">
    <property type="entry name" value="IMPORT ATP-BINDING PROTEIN"/>
    <property type="match status" value="1"/>
</dbReference>
<dbReference type="Proteomes" id="UP001469365">
    <property type="component" value="Unassembled WGS sequence"/>
</dbReference>
<proteinExistence type="predicted"/>
<dbReference type="Gene3D" id="3.40.50.300">
    <property type="entry name" value="P-loop containing nucleotide triphosphate hydrolases"/>
    <property type="match status" value="1"/>
</dbReference>
<keyword evidence="1" id="KW-0813">Transport</keyword>
<dbReference type="SUPFAM" id="SSF52540">
    <property type="entry name" value="P-loop containing nucleoside triphosphate hydrolases"/>
    <property type="match status" value="1"/>
</dbReference>
<dbReference type="GO" id="GO:0005524">
    <property type="term" value="F:ATP binding"/>
    <property type="evidence" value="ECO:0007669"/>
    <property type="project" value="UniProtKB-KW"/>
</dbReference>
<protein>
    <submittedName>
        <fullName evidence="5">ABC transporter ATP-binding protein</fullName>
    </submittedName>
</protein>
<accession>A0ABU9DC39</accession>
<feature type="domain" description="ABC transporter" evidence="4">
    <location>
        <begin position="2"/>
        <end position="232"/>
    </location>
</feature>
<dbReference type="EMBL" id="JBBPCC010000001">
    <property type="protein sequence ID" value="MEK8126399.1"/>
    <property type="molecule type" value="Genomic_DNA"/>
</dbReference>
<evidence type="ECO:0000256" key="2">
    <source>
        <dbReference type="ARBA" id="ARBA00022741"/>
    </source>
</evidence>
<gene>
    <name evidence="5" type="ORF">WMW72_00565</name>
</gene>
<keyword evidence="3 5" id="KW-0067">ATP-binding</keyword>
<dbReference type="InterPro" id="IPR015854">
    <property type="entry name" value="ABC_transpr_LolD-like"/>
</dbReference>
<organism evidence="5 6">
    <name type="scientific">Paenibacillus filicis</name>
    <dbReference type="NCBI Taxonomy" id="669464"/>
    <lineage>
        <taxon>Bacteria</taxon>
        <taxon>Bacillati</taxon>
        <taxon>Bacillota</taxon>
        <taxon>Bacilli</taxon>
        <taxon>Bacillales</taxon>
        <taxon>Paenibacillaceae</taxon>
        <taxon>Paenibacillus</taxon>
    </lineage>
</organism>
<dbReference type="InterPro" id="IPR003439">
    <property type="entry name" value="ABC_transporter-like_ATP-bd"/>
</dbReference>
<dbReference type="InterPro" id="IPR017911">
    <property type="entry name" value="MacB-like_ATP-bd"/>
</dbReference>
<keyword evidence="6" id="KW-1185">Reference proteome</keyword>
<keyword evidence="2" id="KW-0547">Nucleotide-binding</keyword>
<evidence type="ECO:0000256" key="3">
    <source>
        <dbReference type="ARBA" id="ARBA00022840"/>
    </source>
</evidence>
<evidence type="ECO:0000313" key="6">
    <source>
        <dbReference type="Proteomes" id="UP001469365"/>
    </source>
</evidence>
<dbReference type="InterPro" id="IPR027417">
    <property type="entry name" value="P-loop_NTPase"/>
</dbReference>
<comment type="caution">
    <text evidence="5">The sequence shown here is derived from an EMBL/GenBank/DDBJ whole genome shotgun (WGS) entry which is preliminary data.</text>
</comment>
<evidence type="ECO:0000259" key="4">
    <source>
        <dbReference type="PROSITE" id="PS50893"/>
    </source>
</evidence>
<dbReference type="PROSITE" id="PS50893">
    <property type="entry name" value="ABC_TRANSPORTER_2"/>
    <property type="match status" value="1"/>
</dbReference>
<dbReference type="Pfam" id="PF00005">
    <property type="entry name" value="ABC_tran"/>
    <property type="match status" value="1"/>
</dbReference>
<dbReference type="SMART" id="SM00382">
    <property type="entry name" value="AAA"/>
    <property type="match status" value="1"/>
</dbReference>
<dbReference type="PANTHER" id="PTHR24220:SF659">
    <property type="entry name" value="TRANSPORTER, PUTATIVE-RELATED"/>
    <property type="match status" value="1"/>
</dbReference>
<dbReference type="CDD" id="cd03255">
    <property type="entry name" value="ABC_MJ0796_LolCDE_FtsE"/>
    <property type="match status" value="1"/>
</dbReference>